<dbReference type="RefSeq" id="WP_355401062.1">
    <property type="nucleotide sequence ID" value="NZ_JBEXPZ010000045.1"/>
</dbReference>
<reference evidence="1 2" key="1">
    <citation type="submission" date="2024-06" db="EMBL/GenBank/DDBJ databases">
        <title>The Natural Products Discovery Center: Release of the First 8490 Sequenced Strains for Exploring Actinobacteria Biosynthetic Diversity.</title>
        <authorList>
            <person name="Kalkreuter E."/>
            <person name="Kautsar S.A."/>
            <person name="Yang D."/>
            <person name="Bader C.D."/>
            <person name="Teijaro C.N."/>
            <person name="Fluegel L."/>
            <person name="Davis C.M."/>
            <person name="Simpson J.R."/>
            <person name="Lauterbach L."/>
            <person name="Steele A.D."/>
            <person name="Gui C."/>
            <person name="Meng S."/>
            <person name="Li G."/>
            <person name="Viehrig K."/>
            <person name="Ye F."/>
            <person name="Su P."/>
            <person name="Kiefer A.F."/>
            <person name="Nichols A."/>
            <person name="Cepeda A.J."/>
            <person name="Yan W."/>
            <person name="Fan B."/>
            <person name="Jiang Y."/>
            <person name="Adhikari A."/>
            <person name="Zheng C.-J."/>
            <person name="Schuster L."/>
            <person name="Cowan T.M."/>
            <person name="Smanski M.J."/>
            <person name="Chevrette M.G."/>
            <person name="De Carvalho L.P.S."/>
            <person name="Shen B."/>
        </authorList>
    </citation>
    <scope>NUCLEOTIDE SEQUENCE [LARGE SCALE GENOMIC DNA]</scope>
    <source>
        <strain evidence="1 2">NPDC006434</strain>
    </source>
</reference>
<dbReference type="EMBL" id="JBEXPZ010000045">
    <property type="protein sequence ID" value="MET9848891.1"/>
    <property type="molecule type" value="Genomic_DNA"/>
</dbReference>
<evidence type="ECO:0000313" key="2">
    <source>
        <dbReference type="Proteomes" id="UP001550210"/>
    </source>
</evidence>
<comment type="caution">
    <text evidence="1">The sequence shown here is derived from an EMBL/GenBank/DDBJ whole genome shotgun (WGS) entry which is preliminary data.</text>
</comment>
<proteinExistence type="predicted"/>
<evidence type="ECO:0000313" key="1">
    <source>
        <dbReference type="EMBL" id="MET9848891.1"/>
    </source>
</evidence>
<organism evidence="1 2">
    <name type="scientific">Streptomyces ossamyceticus</name>
    <dbReference type="NCBI Taxonomy" id="249581"/>
    <lineage>
        <taxon>Bacteria</taxon>
        <taxon>Bacillati</taxon>
        <taxon>Actinomycetota</taxon>
        <taxon>Actinomycetes</taxon>
        <taxon>Kitasatosporales</taxon>
        <taxon>Streptomycetaceae</taxon>
        <taxon>Streptomyces</taxon>
    </lineage>
</organism>
<name>A0ABV2V4Y5_9ACTN</name>
<keyword evidence="2" id="KW-1185">Reference proteome</keyword>
<accession>A0ABV2V4Y5</accession>
<gene>
    <name evidence="1" type="ORF">ABZZ21_30990</name>
</gene>
<protein>
    <submittedName>
        <fullName evidence="1">Uncharacterized protein</fullName>
    </submittedName>
</protein>
<sequence length="220" mass="24806">MNIYECFVCGDPQESKTCDRCRNGIRGDLLQLPELYVHLTMSRQRVQGGSDGRSGKRLHAPLPGRDDVLNLLGPASRQPVTDAEDQTGATPFLEVLASWCEAVTDERGLNPVRKHVSTLTARLTAHLGWICEQPWVADFQEEIRELVKATQRITMTQLQTRRQHKAGVRCPSCEEMSLWRHFPGDWAAECLNCPAVKLDQRDYEDLVKAQARDAHDAVKS</sequence>
<dbReference type="Proteomes" id="UP001550210">
    <property type="component" value="Unassembled WGS sequence"/>
</dbReference>